<feature type="chain" id="PRO_5045060748" evidence="5">
    <location>
        <begin position="19"/>
        <end position="454"/>
    </location>
</feature>
<dbReference type="PROSITE" id="PS50005">
    <property type="entry name" value="TPR"/>
    <property type="match status" value="6"/>
</dbReference>
<dbReference type="Pfam" id="PF13424">
    <property type="entry name" value="TPR_12"/>
    <property type="match status" value="1"/>
</dbReference>
<accession>A0ABV4K2K9</accession>
<dbReference type="SUPFAM" id="SSF48452">
    <property type="entry name" value="TPR-like"/>
    <property type="match status" value="1"/>
</dbReference>
<evidence type="ECO:0000313" key="8">
    <source>
        <dbReference type="Proteomes" id="UP001568698"/>
    </source>
</evidence>
<dbReference type="InterPro" id="IPR007730">
    <property type="entry name" value="SPOR-like_dom"/>
</dbReference>
<reference evidence="7 8" key="1">
    <citation type="submission" date="2024-08" db="EMBL/GenBank/DDBJ databases">
        <title>Sulfate-reducing bacteria isolated from formation water of the oil field in Kazakhstan and description of Pseudodesulfovibrio sp.</title>
        <authorList>
            <person name="Bidzhieva S.K."/>
            <person name="Tourova T.P."/>
            <person name="Grouzdev D.S."/>
            <person name="Beletsky A.V."/>
            <person name="Sokolova D.S."/>
            <person name="Samigullina S.R."/>
            <person name="Poltaraus A.B."/>
            <person name="Avtukh A.N."/>
            <person name="Tereshina V.M."/>
            <person name="Zhaparov N.S."/>
            <person name="Mardanov A.V."/>
            <person name="Nazina T.N."/>
        </authorList>
    </citation>
    <scope>NUCLEOTIDE SEQUENCE [LARGE SCALE GENOMIC DNA]</scope>
    <source>
        <strain evidence="7 8">9FUS</strain>
    </source>
</reference>
<feature type="region of interest" description="Disordered" evidence="4">
    <location>
        <begin position="305"/>
        <end position="343"/>
    </location>
</feature>
<feature type="compositionally biased region" description="Low complexity" evidence="4">
    <location>
        <begin position="325"/>
        <end position="336"/>
    </location>
</feature>
<dbReference type="InterPro" id="IPR050498">
    <property type="entry name" value="Ycf3"/>
</dbReference>
<organism evidence="7 8">
    <name type="scientific">Pseudodesulfovibrio karagichevae</name>
    <dbReference type="NCBI Taxonomy" id="3239305"/>
    <lineage>
        <taxon>Bacteria</taxon>
        <taxon>Pseudomonadati</taxon>
        <taxon>Thermodesulfobacteriota</taxon>
        <taxon>Desulfovibrionia</taxon>
        <taxon>Desulfovibrionales</taxon>
        <taxon>Desulfovibrionaceae</taxon>
    </lineage>
</organism>
<dbReference type="PROSITE" id="PS51257">
    <property type="entry name" value="PROKAR_LIPOPROTEIN"/>
    <property type="match status" value="1"/>
</dbReference>
<feature type="repeat" description="TPR" evidence="3">
    <location>
        <begin position="183"/>
        <end position="216"/>
    </location>
</feature>
<dbReference type="Gene3D" id="1.25.40.10">
    <property type="entry name" value="Tetratricopeptide repeat domain"/>
    <property type="match status" value="3"/>
</dbReference>
<dbReference type="Pfam" id="PF05036">
    <property type="entry name" value="SPOR"/>
    <property type="match status" value="1"/>
</dbReference>
<evidence type="ECO:0000256" key="3">
    <source>
        <dbReference type="PROSITE-ProRule" id="PRU00339"/>
    </source>
</evidence>
<keyword evidence="1" id="KW-0677">Repeat</keyword>
<feature type="repeat" description="TPR" evidence="3">
    <location>
        <begin position="79"/>
        <end position="112"/>
    </location>
</feature>
<sequence>MRKLFIIAVTLFAGVALSGCVGKSHDDKTFDQLAYGEQSSVNLTSEQHEQVGDGYVRRSKPEMALVHFNKAIELDQNNLDVRVKRGNLLVAQGLDEQALAEFTQVLEKDPDHAIANEAAGCVYFRAGLYDEAKTHLNRAVALNPMLWKAHNFLGIIHDRDRDYDMAAKEFAAALELHQGNGVDEIYNNLGVVHIARKQYAEAVETFRRALQAGGVSARTYNNLGLALARMGRLDEALESFKYAGGEAKANNNLGYVLLTENHPAQAVPYFEKAIELSPNYYVKAADNLKRARLAARFQDVAATQLSGSTPNPLLRQSFPDSKQNPGEPAASPASAGSPPPSTKAVKAALAEPARGSGDQTIIPHDRTYGLHVSSWRDRDSAADHCEKLRKQGFETWINQVDLGDKGVWYRVLVGKFGSVKEAQAERPDVLAILNLDSAPVFERAAPGPVISAQL</sequence>
<keyword evidence="8" id="KW-1185">Reference proteome</keyword>
<dbReference type="InterPro" id="IPR019734">
    <property type="entry name" value="TPR_rpt"/>
</dbReference>
<dbReference type="PANTHER" id="PTHR44858:SF1">
    <property type="entry name" value="UDP-N-ACETYLGLUCOSAMINE--PEPTIDE N-ACETYLGLUCOSAMINYLTRANSFERASE SPINDLY-RELATED"/>
    <property type="match status" value="1"/>
</dbReference>
<feature type="repeat" description="TPR" evidence="3">
    <location>
        <begin position="147"/>
        <end position="180"/>
    </location>
</feature>
<protein>
    <submittedName>
        <fullName evidence="7">Tetratricopeptide repeat protein</fullName>
    </submittedName>
</protein>
<dbReference type="PANTHER" id="PTHR44858">
    <property type="entry name" value="TETRATRICOPEPTIDE REPEAT PROTEIN 6"/>
    <property type="match status" value="1"/>
</dbReference>
<feature type="repeat" description="TPR" evidence="3">
    <location>
        <begin position="247"/>
        <end position="280"/>
    </location>
</feature>
<dbReference type="InterPro" id="IPR036680">
    <property type="entry name" value="SPOR-like_sf"/>
</dbReference>
<dbReference type="Gene3D" id="3.30.70.1070">
    <property type="entry name" value="Sporulation related repeat"/>
    <property type="match status" value="1"/>
</dbReference>
<keyword evidence="2 3" id="KW-0802">TPR repeat</keyword>
<comment type="caution">
    <text evidence="7">The sequence shown here is derived from an EMBL/GenBank/DDBJ whole genome shotgun (WGS) entry which is preliminary data.</text>
</comment>
<dbReference type="Pfam" id="PF13432">
    <property type="entry name" value="TPR_16"/>
    <property type="match status" value="1"/>
</dbReference>
<dbReference type="Pfam" id="PF13181">
    <property type="entry name" value="TPR_8"/>
    <property type="match status" value="1"/>
</dbReference>
<keyword evidence="5" id="KW-0732">Signal</keyword>
<proteinExistence type="predicted"/>
<feature type="signal peptide" evidence="5">
    <location>
        <begin position="1"/>
        <end position="18"/>
    </location>
</feature>
<dbReference type="PROSITE" id="PS50293">
    <property type="entry name" value="TPR_REGION"/>
    <property type="match status" value="1"/>
</dbReference>
<dbReference type="PROSITE" id="PS51724">
    <property type="entry name" value="SPOR"/>
    <property type="match status" value="1"/>
</dbReference>
<dbReference type="EMBL" id="JBGLYH010000026">
    <property type="protein sequence ID" value="MEZ7197192.1"/>
    <property type="molecule type" value="Genomic_DNA"/>
</dbReference>
<dbReference type="RefSeq" id="WP_371386713.1">
    <property type="nucleotide sequence ID" value="NZ_JBGLYH010000026.1"/>
</dbReference>
<evidence type="ECO:0000256" key="2">
    <source>
        <dbReference type="ARBA" id="ARBA00022803"/>
    </source>
</evidence>
<dbReference type="SUPFAM" id="SSF110997">
    <property type="entry name" value="Sporulation related repeat"/>
    <property type="match status" value="1"/>
</dbReference>
<dbReference type="InterPro" id="IPR011990">
    <property type="entry name" value="TPR-like_helical_dom_sf"/>
</dbReference>
<name>A0ABV4K2K9_9BACT</name>
<feature type="domain" description="SPOR" evidence="6">
    <location>
        <begin position="362"/>
        <end position="442"/>
    </location>
</feature>
<dbReference type="SMART" id="SM00028">
    <property type="entry name" value="TPR"/>
    <property type="match status" value="7"/>
</dbReference>
<gene>
    <name evidence="7" type="ORF">AB6M95_10565</name>
</gene>
<dbReference type="Proteomes" id="UP001568698">
    <property type="component" value="Unassembled WGS sequence"/>
</dbReference>
<evidence type="ECO:0000256" key="5">
    <source>
        <dbReference type="SAM" id="SignalP"/>
    </source>
</evidence>
<feature type="repeat" description="TPR" evidence="3">
    <location>
        <begin position="45"/>
        <end position="78"/>
    </location>
</feature>
<evidence type="ECO:0000313" key="7">
    <source>
        <dbReference type="EMBL" id="MEZ7197192.1"/>
    </source>
</evidence>
<evidence type="ECO:0000256" key="1">
    <source>
        <dbReference type="ARBA" id="ARBA00022737"/>
    </source>
</evidence>
<feature type="repeat" description="TPR" evidence="3">
    <location>
        <begin position="113"/>
        <end position="146"/>
    </location>
</feature>
<evidence type="ECO:0000256" key="4">
    <source>
        <dbReference type="SAM" id="MobiDB-lite"/>
    </source>
</evidence>
<evidence type="ECO:0000259" key="6">
    <source>
        <dbReference type="PROSITE" id="PS51724"/>
    </source>
</evidence>